<feature type="region of interest" description="Disordered" evidence="5">
    <location>
        <begin position="1"/>
        <end position="23"/>
    </location>
</feature>
<feature type="compositionally biased region" description="Polar residues" evidence="5">
    <location>
        <begin position="102"/>
        <end position="123"/>
    </location>
</feature>
<feature type="compositionally biased region" description="Polar residues" evidence="5">
    <location>
        <begin position="186"/>
        <end position="203"/>
    </location>
</feature>
<keyword evidence="2 4" id="KW-0862">Zinc</keyword>
<feature type="region of interest" description="Disordered" evidence="5">
    <location>
        <begin position="55"/>
        <end position="282"/>
    </location>
</feature>
<dbReference type="Gene3D" id="2.10.110.10">
    <property type="entry name" value="Cysteine Rich Protein"/>
    <property type="match status" value="1"/>
</dbReference>
<keyword evidence="3 4" id="KW-0440">LIM domain</keyword>
<dbReference type="PANTHER" id="PTHR15468">
    <property type="entry name" value="ZNF185"/>
    <property type="match status" value="1"/>
</dbReference>
<evidence type="ECO:0000259" key="6">
    <source>
        <dbReference type="PROSITE" id="PS50023"/>
    </source>
</evidence>
<comment type="caution">
    <text evidence="7">The sequence shown here is derived from an EMBL/GenBank/DDBJ whole genome shotgun (WGS) entry which is preliminary data.</text>
</comment>
<dbReference type="InterPro" id="IPR052621">
    <property type="entry name" value="Cell_Prolif/Cornif_Regul"/>
</dbReference>
<evidence type="ECO:0000313" key="8">
    <source>
        <dbReference type="Proteomes" id="UP000517678"/>
    </source>
</evidence>
<accession>A0A7K8B6J4</accession>
<protein>
    <submittedName>
        <fullName evidence="7">SCEL protein</fullName>
    </submittedName>
</protein>
<name>A0A7K8B6J4_9CORV</name>
<organism evidence="7 8">
    <name type="scientific">Cnemophilus loriae</name>
    <name type="common">Loria's bird-of-paradise</name>
    <dbReference type="NCBI Taxonomy" id="254448"/>
    <lineage>
        <taxon>Eukaryota</taxon>
        <taxon>Metazoa</taxon>
        <taxon>Chordata</taxon>
        <taxon>Craniata</taxon>
        <taxon>Vertebrata</taxon>
        <taxon>Euteleostomi</taxon>
        <taxon>Archelosauria</taxon>
        <taxon>Archosauria</taxon>
        <taxon>Dinosauria</taxon>
        <taxon>Saurischia</taxon>
        <taxon>Theropoda</taxon>
        <taxon>Coelurosauria</taxon>
        <taxon>Aves</taxon>
        <taxon>Neognathae</taxon>
        <taxon>Neoaves</taxon>
        <taxon>Telluraves</taxon>
        <taxon>Australaves</taxon>
        <taxon>Passeriformes</taxon>
        <taxon>Corvoidea</taxon>
        <taxon>Corvidae</taxon>
        <taxon>Cnemophilus</taxon>
    </lineage>
</organism>
<dbReference type="PANTHER" id="PTHR15468:SF7">
    <property type="entry name" value="SCIELLIN"/>
    <property type="match status" value="1"/>
</dbReference>
<feature type="compositionally biased region" description="Basic and acidic residues" evidence="5">
    <location>
        <begin position="223"/>
        <end position="250"/>
    </location>
</feature>
<sequence length="378" mass="42746">ADKKSPSVAVKSRQQATHDINKRRTLLQDNSWIKKRSEDESADENYGRAVLNRYKSQDSLHSSTNEKEDQKAVLGRYRSDTTLDRIPAGSDTDKINKFPTLNYKQNNRQSWTPKAASTNTAVTSPIKKNRQSWMPPPVLSSKTPTETVESKRTTSENSEAPTKPAVSSEQVTPQKSRSDVDDQATERNQGLDNLSKENPSSFTSDKEEKDLPVFTEKNTADQNNKRQAHEDLGDHTEVKSADDQSKKWINEKTCQNPPRAPNNLPETNCSSDSERKTSKSSYGAFEEDITGNTIKTVYSTSDRSIIGKDICTYCRKPLGIDAKMILDALQIYCHSTCFKCEVCKRPLEDLKAGDSIWIYKQTVHCEPCYSKVKEKWIY</sequence>
<dbReference type="GO" id="GO:0005737">
    <property type="term" value="C:cytoplasm"/>
    <property type="evidence" value="ECO:0007669"/>
    <property type="project" value="TreeGrafter"/>
</dbReference>
<feature type="non-terminal residue" evidence="7">
    <location>
        <position position="378"/>
    </location>
</feature>
<dbReference type="PROSITE" id="PS50023">
    <property type="entry name" value="LIM_DOMAIN_2"/>
    <property type="match status" value="1"/>
</dbReference>
<evidence type="ECO:0000256" key="3">
    <source>
        <dbReference type="ARBA" id="ARBA00023038"/>
    </source>
</evidence>
<reference evidence="7 8" key="1">
    <citation type="submission" date="2019-09" db="EMBL/GenBank/DDBJ databases">
        <title>Bird 10,000 Genomes (B10K) Project - Family phase.</title>
        <authorList>
            <person name="Zhang G."/>
        </authorList>
    </citation>
    <scope>NUCLEOTIDE SEQUENCE [LARGE SCALE GENOMIC DNA]</scope>
    <source>
        <strain evidence="7">B10K-DU-029-38</strain>
        <tissue evidence="7">Muscle</tissue>
    </source>
</reference>
<dbReference type="InterPro" id="IPR001781">
    <property type="entry name" value="Znf_LIM"/>
</dbReference>
<dbReference type="GO" id="GO:0008544">
    <property type="term" value="P:epidermis development"/>
    <property type="evidence" value="ECO:0007669"/>
    <property type="project" value="TreeGrafter"/>
</dbReference>
<feature type="domain" description="LIM zinc-binding" evidence="6">
    <location>
        <begin position="309"/>
        <end position="375"/>
    </location>
</feature>
<evidence type="ECO:0000256" key="2">
    <source>
        <dbReference type="ARBA" id="ARBA00022833"/>
    </source>
</evidence>
<dbReference type="PROSITE" id="PS00478">
    <property type="entry name" value="LIM_DOMAIN_1"/>
    <property type="match status" value="1"/>
</dbReference>
<keyword evidence="1 4" id="KW-0479">Metal-binding</keyword>
<gene>
    <name evidence="7" type="primary">Scel</name>
    <name evidence="7" type="ORF">CNELOR_R11958</name>
</gene>
<dbReference type="CDD" id="cd08368">
    <property type="entry name" value="LIM"/>
    <property type="match status" value="1"/>
</dbReference>
<dbReference type="Proteomes" id="UP000517678">
    <property type="component" value="Unassembled WGS sequence"/>
</dbReference>
<dbReference type="EMBL" id="VZTF01006557">
    <property type="protein sequence ID" value="NXB08552.1"/>
    <property type="molecule type" value="Genomic_DNA"/>
</dbReference>
<evidence type="ECO:0000313" key="7">
    <source>
        <dbReference type="EMBL" id="NXB08552.1"/>
    </source>
</evidence>
<feature type="compositionally biased region" description="Polar residues" evidence="5">
    <location>
        <begin position="155"/>
        <end position="175"/>
    </location>
</feature>
<evidence type="ECO:0000256" key="4">
    <source>
        <dbReference type="PROSITE-ProRule" id="PRU00125"/>
    </source>
</evidence>
<evidence type="ECO:0000256" key="5">
    <source>
        <dbReference type="SAM" id="MobiDB-lite"/>
    </source>
</evidence>
<dbReference type="SMART" id="SM00132">
    <property type="entry name" value="LIM"/>
    <property type="match status" value="1"/>
</dbReference>
<feature type="non-terminal residue" evidence="7">
    <location>
        <position position="1"/>
    </location>
</feature>
<dbReference type="GO" id="GO:0046872">
    <property type="term" value="F:metal ion binding"/>
    <property type="evidence" value="ECO:0007669"/>
    <property type="project" value="UniProtKB-KW"/>
</dbReference>
<keyword evidence="8" id="KW-1185">Reference proteome</keyword>
<dbReference type="AlphaFoldDB" id="A0A7K8B6J4"/>
<proteinExistence type="predicted"/>
<evidence type="ECO:0000256" key="1">
    <source>
        <dbReference type="ARBA" id="ARBA00022723"/>
    </source>
</evidence>
<feature type="compositionally biased region" description="Basic and acidic residues" evidence="5">
    <location>
        <begin position="64"/>
        <end position="83"/>
    </location>
</feature>